<dbReference type="GO" id="GO:0016757">
    <property type="term" value="F:glycosyltransferase activity"/>
    <property type="evidence" value="ECO:0007669"/>
    <property type="project" value="InterPro"/>
</dbReference>
<reference evidence="3 4" key="1">
    <citation type="submission" date="2016-11" db="EMBL/GenBank/DDBJ databases">
        <title>Comparative genomics of Acidibacillus ferroxidans species.</title>
        <authorList>
            <person name="Oliveira G."/>
            <person name="Nunes G."/>
            <person name="Oliveira R."/>
            <person name="Araujo F."/>
            <person name="Salim A."/>
            <person name="Scholte L."/>
            <person name="Morais D."/>
            <person name="Nancucheo I."/>
            <person name="Johnson D.B."/>
            <person name="Grail B."/>
            <person name="Bittencourt J."/>
            <person name="Valadares R."/>
        </authorList>
    </citation>
    <scope>NUCLEOTIDE SEQUENCE [LARGE SCALE GENOMIC DNA]</scope>
    <source>
        <strain evidence="3 4">Y002</strain>
    </source>
</reference>
<keyword evidence="4" id="KW-1185">Reference proteome</keyword>
<dbReference type="PANTHER" id="PTHR45947:SF3">
    <property type="entry name" value="SULFOQUINOVOSYL TRANSFERASE SQD2"/>
    <property type="match status" value="1"/>
</dbReference>
<proteinExistence type="predicted"/>
<dbReference type="EMBL" id="MPDK01000017">
    <property type="protein sequence ID" value="PWI57164.1"/>
    <property type="molecule type" value="Genomic_DNA"/>
</dbReference>
<dbReference type="RefSeq" id="WP_109431024.1">
    <property type="nucleotide sequence ID" value="NZ_MPDK01000017.1"/>
</dbReference>
<dbReference type="SUPFAM" id="SSF53756">
    <property type="entry name" value="UDP-Glycosyltransferase/glycogen phosphorylase"/>
    <property type="match status" value="1"/>
</dbReference>
<dbReference type="InterPro" id="IPR050194">
    <property type="entry name" value="Glycosyltransferase_grp1"/>
</dbReference>
<dbReference type="CDD" id="cd03801">
    <property type="entry name" value="GT4_PimA-like"/>
    <property type="match status" value="1"/>
</dbReference>
<dbReference type="Gene3D" id="3.40.50.2000">
    <property type="entry name" value="Glycogen Phosphorylase B"/>
    <property type="match status" value="2"/>
</dbReference>
<comment type="caution">
    <text evidence="3">The sequence shown here is derived from an EMBL/GenBank/DDBJ whole genome shotgun (WGS) entry which is preliminary data.</text>
</comment>
<evidence type="ECO:0008006" key="5">
    <source>
        <dbReference type="Google" id="ProtNLM"/>
    </source>
</evidence>
<evidence type="ECO:0000259" key="2">
    <source>
        <dbReference type="Pfam" id="PF13439"/>
    </source>
</evidence>
<sequence>MLITVISTEYEPHIIGGLGIVATRLAEALAARGHEIVVLTKGTKPYIEEFSKRHLRIFRYPRDSEYFSKQTQTFYANPILHHLRKLGICPDIIHVHSVQGDALAKALSEKFGAQTLYTCHSLISEEGLETRFSQQMEHRQRQLIEHAHAIISPSRWQALLLMSQYPTANGKTYVVSNGTNIDPNPHIWHERTLSHLLFVGRLIRSKCVLETIHAVASLKKVDRKVKLDIIGRGSKEYTTLLHRETDRLHLTQTVRFHGSVPHHEVISRMQRAGIVVVPSRSESFGLVALEAMGNAIALASTTSGGLADFVSKETASIIHHTTASDIAHAIQEVWGNSSKTLHRRYAAYATAKQYTWEQCAKRYEEVINHQQDAFTLSFENEGTNK</sequence>
<dbReference type="Pfam" id="PF13439">
    <property type="entry name" value="Glyco_transf_4"/>
    <property type="match status" value="1"/>
</dbReference>
<dbReference type="Pfam" id="PF00534">
    <property type="entry name" value="Glycos_transf_1"/>
    <property type="match status" value="1"/>
</dbReference>
<dbReference type="Proteomes" id="UP000245380">
    <property type="component" value="Unassembled WGS sequence"/>
</dbReference>
<dbReference type="PANTHER" id="PTHR45947">
    <property type="entry name" value="SULFOQUINOVOSYL TRANSFERASE SQD2"/>
    <property type="match status" value="1"/>
</dbReference>
<dbReference type="InterPro" id="IPR001296">
    <property type="entry name" value="Glyco_trans_1"/>
</dbReference>
<dbReference type="AlphaFoldDB" id="A0A2U3D7A7"/>
<evidence type="ECO:0000313" key="4">
    <source>
        <dbReference type="Proteomes" id="UP000245380"/>
    </source>
</evidence>
<dbReference type="OrthoDB" id="9795068at2"/>
<feature type="domain" description="Glycosyl transferase family 1" evidence="1">
    <location>
        <begin position="196"/>
        <end position="348"/>
    </location>
</feature>
<feature type="domain" description="Glycosyltransferase subfamily 4-like N-terminal" evidence="2">
    <location>
        <begin position="15"/>
        <end position="182"/>
    </location>
</feature>
<protein>
    <recommendedName>
        <fullName evidence="5">Glycosyl transferase family 1</fullName>
    </recommendedName>
</protein>
<accession>A0A2U3D7A7</accession>
<evidence type="ECO:0000259" key="1">
    <source>
        <dbReference type="Pfam" id="PF00534"/>
    </source>
</evidence>
<gene>
    <name evidence="3" type="ORF">BM613_09840</name>
</gene>
<organism evidence="3 4">
    <name type="scientific">Sulfoacidibacillus thermotolerans</name>
    <name type="common">Acidibacillus sulfuroxidans</name>
    <dbReference type="NCBI Taxonomy" id="1765684"/>
    <lineage>
        <taxon>Bacteria</taxon>
        <taxon>Bacillati</taxon>
        <taxon>Bacillota</taxon>
        <taxon>Bacilli</taxon>
        <taxon>Bacillales</taxon>
        <taxon>Alicyclobacillaceae</taxon>
        <taxon>Sulfoacidibacillus</taxon>
    </lineage>
</organism>
<dbReference type="InterPro" id="IPR028098">
    <property type="entry name" value="Glyco_trans_4-like_N"/>
</dbReference>
<name>A0A2U3D7A7_SULT2</name>
<evidence type="ECO:0000313" key="3">
    <source>
        <dbReference type="EMBL" id="PWI57164.1"/>
    </source>
</evidence>